<dbReference type="EMBL" id="NSLJ01000022">
    <property type="protein sequence ID" value="PDP43314.1"/>
    <property type="molecule type" value="Genomic_DNA"/>
</dbReference>
<gene>
    <name evidence="2" type="ORF">CLI86_08925</name>
</gene>
<evidence type="ECO:0000259" key="1">
    <source>
        <dbReference type="PROSITE" id="PS51704"/>
    </source>
</evidence>
<accession>A0A2A6E7K7</accession>
<sequence length="264" mass="30185">MQNDMSILTGIISFCIFFTSCSQIDEPEILTPKVRVIAHRGFWQSRGAAQNSIVSLENAEGIGVYGAEFDVHLTADSVPIVFHDITVKKMKIQEINYAAIQQIALANGEKIPTLREYLEAARRTKRIRLILELKPHATPQRNRLAARMVVDLVREKKLQHRTDYISFSLDAAREFIRLAPEAEVYYLNGELSPEQLKQEGFAGLDYHYSVMRKNRQWFNDAKRLGLGINIWTVNDTTLMREMIDAGVDFITTDIPVEALKFIQK</sequence>
<feature type="domain" description="GP-PDE" evidence="1">
    <location>
        <begin position="34"/>
        <end position="262"/>
    </location>
</feature>
<dbReference type="GO" id="GO:0008081">
    <property type="term" value="F:phosphoric diester hydrolase activity"/>
    <property type="evidence" value="ECO:0007669"/>
    <property type="project" value="InterPro"/>
</dbReference>
<evidence type="ECO:0000313" key="2">
    <source>
        <dbReference type="EMBL" id="PDP43314.1"/>
    </source>
</evidence>
<proteinExistence type="predicted"/>
<evidence type="ECO:0000313" key="3">
    <source>
        <dbReference type="Proteomes" id="UP000219259"/>
    </source>
</evidence>
<dbReference type="AlphaFoldDB" id="A0A2A6E7K7"/>
<dbReference type="PANTHER" id="PTHR46211">
    <property type="entry name" value="GLYCEROPHOSPHORYL DIESTER PHOSPHODIESTERASE"/>
    <property type="match status" value="1"/>
</dbReference>
<comment type="caution">
    <text evidence="2">The sequence shown here is derived from an EMBL/GenBank/DDBJ whole genome shotgun (WGS) entry which is preliminary data.</text>
</comment>
<protein>
    <submittedName>
        <fullName evidence="2">Glycerophosphodiester phosphodiesterase</fullName>
    </submittedName>
</protein>
<dbReference type="Gene3D" id="3.20.20.190">
    <property type="entry name" value="Phosphatidylinositol (PI) phosphodiesterase"/>
    <property type="match status" value="1"/>
</dbReference>
<organism evidence="2 3">
    <name type="scientific">Tannerella forsythia</name>
    <name type="common">Bacteroides forsythus</name>
    <dbReference type="NCBI Taxonomy" id="28112"/>
    <lineage>
        <taxon>Bacteria</taxon>
        <taxon>Pseudomonadati</taxon>
        <taxon>Bacteroidota</taxon>
        <taxon>Bacteroidia</taxon>
        <taxon>Bacteroidales</taxon>
        <taxon>Tannerellaceae</taxon>
        <taxon>Tannerella</taxon>
    </lineage>
</organism>
<dbReference type="GO" id="GO:0006629">
    <property type="term" value="P:lipid metabolic process"/>
    <property type="evidence" value="ECO:0007669"/>
    <property type="project" value="InterPro"/>
</dbReference>
<reference evidence="2 3" key="1">
    <citation type="submission" date="2017-09" db="EMBL/GenBank/DDBJ databases">
        <title>Phase variable restriction modification systems are present in the genome sequences of periodontal pathogens Prevotella intermedia, Tannerella forsythia and Porphyromonas gingivalis.</title>
        <authorList>
            <person name="Haigh R.D."/>
            <person name="Crawford L."/>
            <person name="Ralph J."/>
            <person name="Wanford J."/>
            <person name="Vartoukian S.R."/>
            <person name="Hijazib K."/>
            <person name="Wade W."/>
            <person name="Oggioni M.R."/>
        </authorList>
    </citation>
    <scope>NUCLEOTIDE SEQUENCE [LARGE SCALE GENOMIC DNA]</scope>
    <source>
        <strain evidence="2 3">WW11663</strain>
    </source>
</reference>
<dbReference type="PANTHER" id="PTHR46211:SF1">
    <property type="entry name" value="GLYCEROPHOSPHODIESTER PHOSPHODIESTERASE, CYTOPLASMIC"/>
    <property type="match status" value="1"/>
</dbReference>
<dbReference type="OMA" id="IAHRGYW"/>
<name>A0A2A6E7K7_TANFO</name>
<dbReference type="InterPro" id="IPR030395">
    <property type="entry name" value="GP_PDE_dom"/>
</dbReference>
<dbReference type="Pfam" id="PF03009">
    <property type="entry name" value="GDPD"/>
    <property type="match status" value="1"/>
</dbReference>
<dbReference type="SUPFAM" id="SSF51695">
    <property type="entry name" value="PLC-like phosphodiesterases"/>
    <property type="match status" value="1"/>
</dbReference>
<dbReference type="PROSITE" id="PS51704">
    <property type="entry name" value="GP_PDE"/>
    <property type="match status" value="1"/>
</dbReference>
<dbReference type="Proteomes" id="UP000219259">
    <property type="component" value="Unassembled WGS sequence"/>
</dbReference>
<dbReference type="InterPro" id="IPR017946">
    <property type="entry name" value="PLC-like_Pdiesterase_TIM-brl"/>
</dbReference>